<keyword evidence="1" id="KW-0805">Transcription regulation</keyword>
<feature type="domain" description="Cyclic nucleotide-binding" evidence="5">
    <location>
        <begin position="15"/>
        <end position="100"/>
    </location>
</feature>
<reference evidence="7 8" key="1">
    <citation type="submission" date="2019-05" db="EMBL/GenBank/DDBJ databases">
        <title>Genomic analysis of Lentibacillus sp. NKC220-2.</title>
        <authorList>
            <person name="Oh Y.J."/>
        </authorList>
    </citation>
    <scope>NUCLEOTIDE SEQUENCE [LARGE SCALE GENOMIC DNA]</scope>
    <source>
        <strain evidence="7 8">NKC220-2</strain>
    </source>
</reference>
<dbReference type="GO" id="GO:0003677">
    <property type="term" value="F:DNA binding"/>
    <property type="evidence" value="ECO:0007669"/>
    <property type="project" value="UniProtKB-KW"/>
</dbReference>
<comment type="caution">
    <text evidence="7">The sequence shown here is derived from an EMBL/GenBank/DDBJ whole genome shotgun (WGS) entry which is preliminary data.</text>
</comment>
<dbReference type="InterPro" id="IPR018490">
    <property type="entry name" value="cNMP-bd_dom_sf"/>
</dbReference>
<evidence type="ECO:0000256" key="4">
    <source>
        <dbReference type="ARBA" id="ARBA00023163"/>
    </source>
</evidence>
<dbReference type="OrthoDB" id="9810708at2"/>
<accession>A0A5S3QMY3</accession>
<dbReference type="CDD" id="cd00038">
    <property type="entry name" value="CAP_ED"/>
    <property type="match status" value="1"/>
</dbReference>
<dbReference type="InterPro" id="IPR014710">
    <property type="entry name" value="RmlC-like_jellyroll"/>
</dbReference>
<dbReference type="EMBL" id="VCIA01000001">
    <property type="protein sequence ID" value="TMN23097.1"/>
    <property type="molecule type" value="Genomic_DNA"/>
</dbReference>
<keyword evidence="4" id="KW-0804">Transcription</keyword>
<dbReference type="SMART" id="SM00419">
    <property type="entry name" value="HTH_CRP"/>
    <property type="match status" value="1"/>
</dbReference>
<dbReference type="PANTHER" id="PTHR24567:SF26">
    <property type="entry name" value="REGULATORY PROTEIN YEIL"/>
    <property type="match status" value="1"/>
</dbReference>
<dbReference type="CDD" id="cd00092">
    <property type="entry name" value="HTH_CRP"/>
    <property type="match status" value="1"/>
</dbReference>
<protein>
    <submittedName>
        <fullName evidence="7">Crp/Fnr family transcriptional regulator</fullName>
    </submittedName>
</protein>
<keyword evidence="2" id="KW-0238">DNA-binding</keyword>
<evidence type="ECO:0000313" key="7">
    <source>
        <dbReference type="EMBL" id="TMN23097.1"/>
    </source>
</evidence>
<organism evidence="7 8">
    <name type="scientific">Lentibacillus cibarius</name>
    <dbReference type="NCBI Taxonomy" id="2583219"/>
    <lineage>
        <taxon>Bacteria</taxon>
        <taxon>Bacillati</taxon>
        <taxon>Bacillota</taxon>
        <taxon>Bacilli</taxon>
        <taxon>Bacillales</taxon>
        <taxon>Bacillaceae</taxon>
        <taxon>Lentibacillus</taxon>
    </lineage>
</organism>
<dbReference type="Gene3D" id="1.10.10.10">
    <property type="entry name" value="Winged helix-like DNA-binding domain superfamily/Winged helix DNA-binding domain"/>
    <property type="match status" value="1"/>
</dbReference>
<dbReference type="Proteomes" id="UP000306980">
    <property type="component" value="Unassembled WGS sequence"/>
</dbReference>
<dbReference type="GO" id="GO:0003700">
    <property type="term" value="F:DNA-binding transcription factor activity"/>
    <property type="evidence" value="ECO:0007669"/>
    <property type="project" value="TreeGrafter"/>
</dbReference>
<dbReference type="RefSeq" id="WP_138603989.1">
    <property type="nucleotide sequence ID" value="NZ_VCIA01000001.1"/>
</dbReference>
<dbReference type="Pfam" id="PF13545">
    <property type="entry name" value="HTH_Crp_2"/>
    <property type="match status" value="1"/>
</dbReference>
<dbReference type="AlphaFoldDB" id="A0A5S3QMY3"/>
<dbReference type="InterPro" id="IPR036390">
    <property type="entry name" value="WH_DNA-bd_sf"/>
</dbReference>
<evidence type="ECO:0000256" key="1">
    <source>
        <dbReference type="ARBA" id="ARBA00023015"/>
    </source>
</evidence>
<evidence type="ECO:0000256" key="3">
    <source>
        <dbReference type="ARBA" id="ARBA00023159"/>
    </source>
</evidence>
<dbReference type="InterPro" id="IPR000595">
    <property type="entry name" value="cNMP-bd_dom"/>
</dbReference>
<dbReference type="PROSITE" id="PS51063">
    <property type="entry name" value="HTH_CRP_2"/>
    <property type="match status" value="1"/>
</dbReference>
<dbReference type="SUPFAM" id="SSF46785">
    <property type="entry name" value="Winged helix' DNA-binding domain"/>
    <property type="match status" value="1"/>
</dbReference>
<dbReference type="PROSITE" id="PS50042">
    <property type="entry name" value="CNMP_BINDING_3"/>
    <property type="match status" value="1"/>
</dbReference>
<dbReference type="PANTHER" id="PTHR24567">
    <property type="entry name" value="CRP FAMILY TRANSCRIPTIONAL REGULATORY PROTEIN"/>
    <property type="match status" value="1"/>
</dbReference>
<evidence type="ECO:0000259" key="5">
    <source>
        <dbReference type="PROSITE" id="PS50042"/>
    </source>
</evidence>
<dbReference type="InterPro" id="IPR050397">
    <property type="entry name" value="Env_Response_Regulators"/>
</dbReference>
<dbReference type="SUPFAM" id="SSF51206">
    <property type="entry name" value="cAMP-binding domain-like"/>
    <property type="match status" value="1"/>
</dbReference>
<keyword evidence="3" id="KW-0010">Activator</keyword>
<dbReference type="GO" id="GO:0005829">
    <property type="term" value="C:cytosol"/>
    <property type="evidence" value="ECO:0007669"/>
    <property type="project" value="TreeGrafter"/>
</dbReference>
<sequence length="230" mass="26522">MNIATIQELLQRFPLFKDLTDDEMQSIVDLAKHRMYRHGTHIFMQGDPLTNVYFIHKGKVKIYKTDFHGKEQIVNVLQPGDMFPHQGFFRQDDCPAHAEVLEDAILIYIPITSFENFLITHPESSIKLFRVLGDIIVDLQGRLEEKILHNTYEQIIMLLLRLAKSYGKETKDGQVKLTTQFTNRELANMIGSSRETVSRTLTQLKKQKLLSSDNNGAIVLDTEALEDELF</sequence>
<dbReference type="SMART" id="SM00100">
    <property type="entry name" value="cNMP"/>
    <property type="match status" value="1"/>
</dbReference>
<dbReference type="PRINTS" id="PR00034">
    <property type="entry name" value="HTHCRP"/>
</dbReference>
<dbReference type="InterPro" id="IPR012318">
    <property type="entry name" value="HTH_CRP"/>
</dbReference>
<evidence type="ECO:0000259" key="6">
    <source>
        <dbReference type="PROSITE" id="PS51063"/>
    </source>
</evidence>
<dbReference type="Pfam" id="PF00027">
    <property type="entry name" value="cNMP_binding"/>
    <property type="match status" value="1"/>
</dbReference>
<name>A0A5S3QMY3_9BACI</name>
<feature type="domain" description="HTH crp-type" evidence="6">
    <location>
        <begin position="149"/>
        <end position="223"/>
    </location>
</feature>
<proteinExistence type="predicted"/>
<dbReference type="InterPro" id="IPR036388">
    <property type="entry name" value="WH-like_DNA-bd_sf"/>
</dbReference>
<evidence type="ECO:0000256" key="2">
    <source>
        <dbReference type="ARBA" id="ARBA00023125"/>
    </source>
</evidence>
<gene>
    <name evidence="7" type="ORF">FFL34_14120</name>
</gene>
<dbReference type="Gene3D" id="2.60.120.10">
    <property type="entry name" value="Jelly Rolls"/>
    <property type="match status" value="1"/>
</dbReference>
<evidence type="ECO:0000313" key="8">
    <source>
        <dbReference type="Proteomes" id="UP000306980"/>
    </source>
</evidence>